<dbReference type="Gene3D" id="3.40.220.10">
    <property type="entry name" value="Leucine Aminopeptidase, subunit E, domain 1"/>
    <property type="match status" value="3"/>
</dbReference>
<dbReference type="GO" id="GO:0003950">
    <property type="term" value="F:NAD+ poly-ADP-ribosyltransferase activity"/>
    <property type="evidence" value="ECO:0007669"/>
    <property type="project" value="UniProtKB-UniRule"/>
</dbReference>
<accession>A0A3B3CK32</accession>
<dbReference type="InterPro" id="IPR052056">
    <property type="entry name" value="Mono-ARTD/PARP"/>
</dbReference>
<evidence type="ECO:0000256" key="1">
    <source>
        <dbReference type="ARBA" id="ARBA00004123"/>
    </source>
</evidence>
<dbReference type="InterPro" id="IPR004170">
    <property type="entry name" value="WWE_dom"/>
</dbReference>
<dbReference type="GO" id="GO:0070212">
    <property type="term" value="P:protein poly-ADP-ribosylation"/>
    <property type="evidence" value="ECO:0007669"/>
    <property type="project" value="TreeGrafter"/>
</dbReference>
<proteinExistence type="inferred from homology"/>
<dbReference type="SUPFAM" id="SSF56399">
    <property type="entry name" value="ADP-ribosylation"/>
    <property type="match status" value="1"/>
</dbReference>
<dbReference type="CDD" id="cd02907">
    <property type="entry name" value="Macro_Af1521_BAL-like"/>
    <property type="match status" value="1"/>
</dbReference>
<keyword evidence="2 7" id="KW-0328">Glycosyltransferase</keyword>
<feature type="domain" description="WWE" evidence="9">
    <location>
        <begin position="1365"/>
        <end position="1441"/>
    </location>
</feature>
<evidence type="ECO:0000256" key="7">
    <source>
        <dbReference type="RuleBase" id="RU362114"/>
    </source>
</evidence>
<dbReference type="GeneTree" id="ENSGT00940000154311"/>
<dbReference type="Pfam" id="PF00644">
    <property type="entry name" value="PARP"/>
    <property type="match status" value="1"/>
</dbReference>
<dbReference type="Pfam" id="PF23249">
    <property type="entry name" value="KH_PARP14_3"/>
    <property type="match status" value="1"/>
</dbReference>
<evidence type="ECO:0000259" key="9">
    <source>
        <dbReference type="PROSITE" id="PS50918"/>
    </source>
</evidence>
<dbReference type="Pfam" id="PF23085">
    <property type="entry name" value="RRM_PARP14_3"/>
    <property type="match status" value="1"/>
</dbReference>
<dbReference type="Pfam" id="PF23251">
    <property type="entry name" value="KH_PARP14_4"/>
    <property type="match status" value="1"/>
</dbReference>
<name>A0A3B3CK32_ORYME</name>
<dbReference type="PANTHER" id="PTHR14453">
    <property type="entry name" value="PARP/ZINC FINGER CCCH TYPE DOMAIN CONTAINING PROTEIN"/>
    <property type="match status" value="1"/>
</dbReference>
<reference evidence="12" key="1">
    <citation type="submission" date="2025-08" db="UniProtKB">
        <authorList>
            <consortium name="Ensembl"/>
        </authorList>
    </citation>
    <scope>IDENTIFICATION</scope>
</reference>
<keyword evidence="3 7" id="KW-0808">Transferase</keyword>
<keyword evidence="13" id="KW-1185">Reference proteome</keyword>
<dbReference type="InterPro" id="IPR012317">
    <property type="entry name" value="Poly(ADP-ribose)pol_cat_dom"/>
</dbReference>
<dbReference type="SMART" id="SM00506">
    <property type="entry name" value="A1pp"/>
    <property type="match status" value="3"/>
</dbReference>
<reference evidence="12" key="2">
    <citation type="submission" date="2025-09" db="UniProtKB">
        <authorList>
            <consortium name="Ensembl"/>
        </authorList>
    </citation>
    <scope>IDENTIFICATION</scope>
</reference>
<dbReference type="SUPFAM" id="SSF52949">
    <property type="entry name" value="Macro domain-like"/>
    <property type="match status" value="3"/>
</dbReference>
<evidence type="ECO:0000256" key="5">
    <source>
        <dbReference type="ARBA" id="ARBA00023242"/>
    </source>
</evidence>
<evidence type="ECO:0000256" key="2">
    <source>
        <dbReference type="ARBA" id="ARBA00022676"/>
    </source>
</evidence>
<organism evidence="12 13">
    <name type="scientific">Oryzias melastigma</name>
    <name type="common">Marine medaka</name>
    <dbReference type="NCBI Taxonomy" id="30732"/>
    <lineage>
        <taxon>Eukaryota</taxon>
        <taxon>Metazoa</taxon>
        <taxon>Chordata</taxon>
        <taxon>Craniata</taxon>
        <taxon>Vertebrata</taxon>
        <taxon>Euteleostomi</taxon>
        <taxon>Actinopterygii</taxon>
        <taxon>Neopterygii</taxon>
        <taxon>Teleostei</taxon>
        <taxon>Neoteleostei</taxon>
        <taxon>Acanthomorphata</taxon>
        <taxon>Ovalentaria</taxon>
        <taxon>Atherinomorphae</taxon>
        <taxon>Beloniformes</taxon>
        <taxon>Adrianichthyidae</taxon>
        <taxon>Oryziinae</taxon>
        <taxon>Oryzias</taxon>
    </lineage>
</organism>
<feature type="domain" description="PARP catalytic" evidence="10">
    <location>
        <begin position="1449"/>
        <end position="1643"/>
    </location>
</feature>
<dbReference type="InterPro" id="IPR057043">
    <property type="entry name" value="PARP14_KH_2"/>
</dbReference>
<dbReference type="InterPro" id="IPR057045">
    <property type="entry name" value="PARP14_KH_3"/>
</dbReference>
<protein>
    <recommendedName>
        <fullName evidence="7">Poly [ADP-ribose] polymerase</fullName>
        <shortName evidence="7">PARP</shortName>
        <ecNumber evidence="7">2.4.2.-</ecNumber>
    </recommendedName>
</protein>
<dbReference type="PROSITE" id="PS51059">
    <property type="entry name" value="PARP_CATALYTIC"/>
    <property type="match status" value="1"/>
</dbReference>
<dbReference type="GO" id="GO:0003714">
    <property type="term" value="F:transcription corepressor activity"/>
    <property type="evidence" value="ECO:0007669"/>
    <property type="project" value="TreeGrafter"/>
</dbReference>
<dbReference type="InterPro" id="IPR057047">
    <property type="entry name" value="PARP14_KH_5"/>
</dbReference>
<dbReference type="InterPro" id="IPR043472">
    <property type="entry name" value="Macro_dom-like"/>
</dbReference>
<dbReference type="InterPro" id="IPR057049">
    <property type="entry name" value="PARP14_KH_8"/>
</dbReference>
<sequence length="1643" mass="180499">SPSPDSAEEELSSTSVVLENVPEETSQEFLEMLVENVLKGLGSSSQKFSLEMIPEISSAVVTFQTGAACPRNRMFTKKGLIVRSLEPTKQVVVDNEHNFNADVLQLYFETKGRVVEDVLLNEEENSAVITFTDPKGISVDLCLNKEIKVYQFFESLGVALYGKDKKMSKLPAAISEPLENAVFTYLKQNPAALESIRSDLEKHFCNVGLEQSAVCLGPKGLLLKQKDFKTLTRDWTNTVKSAFAENMSKFKSKTFQLKPEAVEESERVIRQTLLKVPKEVVLVPDKAQGVISVAGLVDDVNALEKPIQEVIDKTSQMVERQKLSKTQEVKVPPTIYHILSQDGFQDKLLSVYPELQMSYSKEKATLKVTGLVDEIFAATKTINDSNFSLNRQSLDMEESVLNLLKGGEEVELTNSLLNAFDINAALEISAKRVQLVAASEADLMDAQEHLKQLLTTKHIDVEDADVLKMAEWKDLVRKMEDENNSSSNRIQIQTANHQVVVCGLKDEVEKVSCTLEEFLIQNACVDETVEVPANIIIKYLKSPDMPWITDLQKQVDLSFKNNTIHLSGSRAAVEEARTLIEPIVSSVVFDRLLVNKPGGKKFFQQKENMYLSSIKTDTGCLVQLVDETAGAKDGLVPRQVPKPVYQIPTQDGVEIAVFKADMCSYPVDAIVSAANSSLKPDGGLAKAILRAAGPQFQDECEQIVSKETLKPGDSVITGAGGQLQCKKVIHAVGPVFETTKAQKSVALLKKAVKESLDLAADNGFASVALPAISKNLSFPLDQCTLSIVTAVREYCDECYDDNRLRKIHLVDSDDSVVQAFENAVKQVFGNHGVSHSQQAIPPKDVKKKSPTSDPFLCEVKTKEGLRIILKKGNIEASKTEVTVNTVFSDLALNRGAVSNAILKAAGPKLQQLVTAQKAAGIEGEVIITDGCNLKSKKVFHAVATKWDNGQGPALSGIFKNCLEKAENGNLASISMPAIGTGNLGFPKTLVASMMLDKILEFSSQVQPKHLKRVEIVLYSGDAPTIQEFTTEFIKKFPNASVGSNPKSSSQATGPFSKVTSSTGKHETTLGNVTIQVVTGDITKETTDIIVNSSDENFTLKSGVSKAILDAAGPAVEQECQTSAQPNSGMILTQPGNLKCKKILHLAGQTDPVKIRKVVKDALEICVKQSFTSVSFPAIGTALWLPLVLSISDVAEYISPSIPFQPLGELTVRLTTDTALGWVEPHRNQNRQCFQICLYTPKISVFVGFRKSLNIDEISIVPVKADPACFHICGGTQAKVDAAKKWITDLIVNEQTSMPITDNIILDLSKAESQLINDIQKKMGVTIRMENIDSQASLIVEGLSKDVIKAMGEIGNILNKVRNKQELDKKVELAGAVADWQYQLQGQRFQSFDALTNYELEHALQQDQKSVNIKVQGKDYTASLPEGPATDKKGNTLQIIRIDKLKGDDIPPHWEPMPAKTTCLLTNVQTGTPEYNEVLKLFQATCNRNVIKIERVQNPALWKSLQIKKNELETRNGHQNNEKRLFHGTSEDTVKIINERGFNRVYAGKNAACYGNGTYFAVNASYSASDTYSRPNANGEKIMYLCRVLTGDFTPGQQNMIAPPPKSSGSIKLFDSVVDRMANPSMFVIFHDTQAYPEYLITFK</sequence>
<dbReference type="InterPro" id="IPR057048">
    <property type="entry name" value="PARP14_KH_6"/>
</dbReference>
<keyword evidence="5" id="KW-0539">Nucleus</keyword>
<dbReference type="InterPro" id="IPR057046">
    <property type="entry name" value="PARP14_KH_4"/>
</dbReference>
<feature type="region of interest" description="Disordered" evidence="8">
    <location>
        <begin position="1041"/>
        <end position="1064"/>
    </location>
</feature>
<dbReference type="Pfam" id="PF23253">
    <property type="entry name" value="KH_PARP14_6"/>
    <property type="match status" value="1"/>
</dbReference>
<dbReference type="PANTHER" id="PTHR14453:SF89">
    <property type="entry name" value="PROTEIN MONO-ADP-RIBOSYLTRANSFERASE PARP14"/>
    <property type="match status" value="1"/>
</dbReference>
<dbReference type="Pfam" id="PF23245">
    <property type="entry name" value="RRM_PARP14_2"/>
    <property type="match status" value="1"/>
</dbReference>
<evidence type="ECO:0000259" key="10">
    <source>
        <dbReference type="PROSITE" id="PS51059"/>
    </source>
</evidence>
<comment type="similarity">
    <text evidence="6">Belongs to the ARTD/PARP family.</text>
</comment>
<dbReference type="Pfam" id="PF23252">
    <property type="entry name" value="KH_PARP14_5"/>
    <property type="match status" value="1"/>
</dbReference>
<dbReference type="Pfam" id="PF23084">
    <property type="entry name" value="KH_PARP14_1"/>
    <property type="match status" value="1"/>
</dbReference>
<evidence type="ECO:0000259" key="11">
    <source>
        <dbReference type="PROSITE" id="PS51154"/>
    </source>
</evidence>
<evidence type="ECO:0000256" key="6">
    <source>
        <dbReference type="ARBA" id="ARBA00024347"/>
    </source>
</evidence>
<dbReference type="InterPro" id="IPR057044">
    <property type="entry name" value="PARP14_KH_1"/>
</dbReference>
<keyword evidence="4 7" id="KW-0520">NAD</keyword>
<dbReference type="Gene3D" id="3.30.720.50">
    <property type="match status" value="1"/>
</dbReference>
<dbReference type="Pfam" id="PF01661">
    <property type="entry name" value="Macro"/>
    <property type="match status" value="3"/>
</dbReference>
<dbReference type="InterPro" id="IPR057050">
    <property type="entry name" value="RRM_PARP14_2"/>
</dbReference>
<dbReference type="Ensembl" id="ENSOMET00000026783.1">
    <property type="protein sequence ID" value="ENSOMEP00000017941.1"/>
    <property type="gene ID" value="ENSOMEG00000019715.1"/>
</dbReference>
<feature type="domain" description="Macro" evidence="11">
    <location>
        <begin position="854"/>
        <end position="1036"/>
    </location>
</feature>
<dbReference type="GO" id="GO:0010629">
    <property type="term" value="P:negative regulation of gene expression"/>
    <property type="evidence" value="ECO:0007669"/>
    <property type="project" value="TreeGrafter"/>
</dbReference>
<evidence type="ECO:0000313" key="13">
    <source>
        <dbReference type="Proteomes" id="UP000261560"/>
    </source>
</evidence>
<dbReference type="InterPro" id="IPR054596">
    <property type="entry name" value="PARP14_WWE"/>
</dbReference>
<dbReference type="Pfam" id="PF23248">
    <property type="entry name" value="KH_PARP14_2"/>
    <property type="match status" value="1"/>
</dbReference>
<evidence type="ECO:0000256" key="4">
    <source>
        <dbReference type="ARBA" id="ARBA00023027"/>
    </source>
</evidence>
<dbReference type="FunFam" id="3.90.228.10:FF:000008">
    <property type="entry name" value="Poly [ADP-ribose] polymerase"/>
    <property type="match status" value="1"/>
</dbReference>
<feature type="region of interest" description="Disordered" evidence="8">
    <location>
        <begin position="833"/>
        <end position="852"/>
    </location>
</feature>
<feature type="domain" description="Macro" evidence="11">
    <location>
        <begin position="642"/>
        <end position="828"/>
    </location>
</feature>
<dbReference type="InterPro" id="IPR002589">
    <property type="entry name" value="Macro_dom"/>
</dbReference>
<feature type="domain" description="Macro" evidence="11">
    <location>
        <begin position="1061"/>
        <end position="1218"/>
    </location>
</feature>
<dbReference type="SUPFAM" id="SSF117839">
    <property type="entry name" value="WWE domain"/>
    <property type="match status" value="1"/>
</dbReference>
<evidence type="ECO:0000313" key="12">
    <source>
        <dbReference type="Ensembl" id="ENSOMEP00000017941.1"/>
    </source>
</evidence>
<dbReference type="PROSITE" id="PS51154">
    <property type="entry name" value="MACRO"/>
    <property type="match status" value="3"/>
</dbReference>
<dbReference type="GO" id="GO:1990404">
    <property type="term" value="F:NAD+-protein mono-ADP-ribosyltransferase activity"/>
    <property type="evidence" value="ECO:0007669"/>
    <property type="project" value="TreeGrafter"/>
</dbReference>
<dbReference type="CDD" id="cd01439">
    <property type="entry name" value="TCCD_inducible_PARP_like"/>
    <property type="match status" value="1"/>
</dbReference>
<evidence type="ECO:0000256" key="3">
    <source>
        <dbReference type="ARBA" id="ARBA00022679"/>
    </source>
</evidence>
<dbReference type="EC" id="2.4.2.-" evidence="7"/>
<dbReference type="PROSITE" id="PS50918">
    <property type="entry name" value="WWE"/>
    <property type="match status" value="1"/>
</dbReference>
<dbReference type="Gene3D" id="3.90.228.10">
    <property type="match status" value="1"/>
</dbReference>
<dbReference type="GO" id="GO:0005737">
    <property type="term" value="C:cytoplasm"/>
    <property type="evidence" value="ECO:0007669"/>
    <property type="project" value="TreeGrafter"/>
</dbReference>
<dbReference type="Proteomes" id="UP000261560">
    <property type="component" value="Unplaced"/>
</dbReference>
<comment type="subcellular location">
    <subcellularLocation>
        <location evidence="1">Nucleus</location>
    </subcellularLocation>
</comment>
<dbReference type="GO" id="GO:0005634">
    <property type="term" value="C:nucleus"/>
    <property type="evidence" value="ECO:0007669"/>
    <property type="project" value="UniProtKB-SubCell"/>
</dbReference>
<dbReference type="Pfam" id="PF23254">
    <property type="entry name" value="KH_PARP14_8"/>
    <property type="match status" value="1"/>
</dbReference>
<dbReference type="InterPro" id="IPR037197">
    <property type="entry name" value="WWE_dom_sf"/>
</dbReference>
<dbReference type="Pfam" id="PF22005">
    <property type="entry name" value="WWE_1"/>
    <property type="match status" value="1"/>
</dbReference>
<evidence type="ECO:0000256" key="8">
    <source>
        <dbReference type="SAM" id="MobiDB-lite"/>
    </source>
</evidence>